<dbReference type="Gene3D" id="3.30.40.10">
    <property type="entry name" value="Zinc/RING finger domain, C3HC4 (zinc finger)"/>
    <property type="match status" value="1"/>
</dbReference>
<feature type="compositionally biased region" description="Polar residues" evidence="3">
    <location>
        <begin position="110"/>
        <end position="122"/>
    </location>
</feature>
<dbReference type="Pfam" id="PF13519">
    <property type="entry name" value="VWA_2"/>
    <property type="match status" value="1"/>
</dbReference>
<dbReference type="InterPro" id="IPR016135">
    <property type="entry name" value="UBQ-conjugating_enzyme/RWD"/>
</dbReference>
<reference evidence="7 8" key="1">
    <citation type="submission" date="2016-04" db="EMBL/GenBank/DDBJ databases">
        <title>A degradative enzymes factory behind the ericoid mycorrhizal symbiosis.</title>
        <authorList>
            <consortium name="DOE Joint Genome Institute"/>
            <person name="Martino E."/>
            <person name="Morin E."/>
            <person name="Grelet G."/>
            <person name="Kuo A."/>
            <person name="Kohler A."/>
            <person name="Daghino S."/>
            <person name="Barry K."/>
            <person name="Choi C."/>
            <person name="Cichocki N."/>
            <person name="Clum A."/>
            <person name="Copeland A."/>
            <person name="Hainaut M."/>
            <person name="Haridas S."/>
            <person name="Labutti K."/>
            <person name="Lindquist E."/>
            <person name="Lipzen A."/>
            <person name="Khouja H.-R."/>
            <person name="Murat C."/>
            <person name="Ohm R."/>
            <person name="Olson A."/>
            <person name="Spatafora J."/>
            <person name="Veneault-Fourrey C."/>
            <person name="Henrissat B."/>
            <person name="Grigoriev I."/>
            <person name="Martin F."/>
            <person name="Perotto S."/>
        </authorList>
    </citation>
    <scope>NUCLEOTIDE SEQUENCE [LARGE SCALE GENOMIC DNA]</scope>
    <source>
        <strain evidence="7 8">F</strain>
    </source>
</reference>
<dbReference type="CDD" id="cd16655">
    <property type="entry name" value="RING-Ubox_WDSUB1-like"/>
    <property type="match status" value="1"/>
</dbReference>
<dbReference type="OrthoDB" id="10069349at2759"/>
<evidence type="ECO:0000313" key="7">
    <source>
        <dbReference type="EMBL" id="PMD34599.1"/>
    </source>
</evidence>
<dbReference type="EC" id="5.2.1.8" evidence="1"/>
<evidence type="ECO:0000259" key="6">
    <source>
        <dbReference type="PROSITE" id="PS51698"/>
    </source>
</evidence>
<dbReference type="Pfam" id="PF04564">
    <property type="entry name" value="U-box"/>
    <property type="match status" value="1"/>
</dbReference>
<dbReference type="SUPFAM" id="SSF53300">
    <property type="entry name" value="vWA-like"/>
    <property type="match status" value="1"/>
</dbReference>
<dbReference type="InterPro" id="IPR002035">
    <property type="entry name" value="VWF_A"/>
</dbReference>
<keyword evidence="2" id="KW-0697">Rotamase</keyword>
<dbReference type="GO" id="GO:0004842">
    <property type="term" value="F:ubiquitin-protein transferase activity"/>
    <property type="evidence" value="ECO:0007669"/>
    <property type="project" value="InterPro"/>
</dbReference>
<keyword evidence="2" id="KW-0413">Isomerase</keyword>
<evidence type="ECO:0000313" key="8">
    <source>
        <dbReference type="Proteomes" id="UP000235786"/>
    </source>
</evidence>
<dbReference type="PROSITE" id="PS50127">
    <property type="entry name" value="UBC_2"/>
    <property type="match status" value="1"/>
</dbReference>
<feature type="domain" description="VWFA" evidence="5">
    <location>
        <begin position="1225"/>
        <end position="1397"/>
    </location>
</feature>
<accession>A0A2J6R7V8</accession>
<dbReference type="InterPro" id="IPR000608">
    <property type="entry name" value="UBC"/>
</dbReference>
<proteinExistence type="predicted"/>
<dbReference type="SUPFAM" id="SSF57850">
    <property type="entry name" value="RING/U-box"/>
    <property type="match status" value="1"/>
</dbReference>
<dbReference type="CDD" id="cd00198">
    <property type="entry name" value="vWFA"/>
    <property type="match status" value="1"/>
</dbReference>
<feature type="region of interest" description="Disordered" evidence="3">
    <location>
        <begin position="724"/>
        <end position="755"/>
    </location>
</feature>
<dbReference type="InterPro" id="IPR052085">
    <property type="entry name" value="WD-SAM-U-box"/>
</dbReference>
<name>A0A2J6R7V8_HYAVF</name>
<dbReference type="SMART" id="SM00212">
    <property type="entry name" value="UBCc"/>
    <property type="match status" value="1"/>
</dbReference>
<dbReference type="Gene3D" id="3.10.110.10">
    <property type="entry name" value="Ubiquitin Conjugating Enzyme"/>
    <property type="match status" value="1"/>
</dbReference>
<dbReference type="InterPro" id="IPR013083">
    <property type="entry name" value="Znf_RING/FYVE/PHD"/>
</dbReference>
<feature type="domain" description="UBC core" evidence="4">
    <location>
        <begin position="1476"/>
        <end position="1622"/>
    </location>
</feature>
<evidence type="ECO:0000256" key="2">
    <source>
        <dbReference type="ARBA" id="ARBA00023110"/>
    </source>
</evidence>
<dbReference type="Proteomes" id="UP000235786">
    <property type="component" value="Unassembled WGS sequence"/>
</dbReference>
<feature type="domain" description="U-box" evidence="6">
    <location>
        <begin position="906"/>
        <end position="979"/>
    </location>
</feature>
<organism evidence="7 8">
    <name type="scientific">Hyaloscypha variabilis (strain UAMH 11265 / GT02V1 / F)</name>
    <name type="common">Meliniomyces variabilis</name>
    <dbReference type="NCBI Taxonomy" id="1149755"/>
    <lineage>
        <taxon>Eukaryota</taxon>
        <taxon>Fungi</taxon>
        <taxon>Dikarya</taxon>
        <taxon>Ascomycota</taxon>
        <taxon>Pezizomycotina</taxon>
        <taxon>Leotiomycetes</taxon>
        <taxon>Helotiales</taxon>
        <taxon>Hyaloscyphaceae</taxon>
        <taxon>Hyaloscypha</taxon>
        <taxon>Hyaloscypha variabilis</taxon>
    </lineage>
</organism>
<gene>
    <name evidence="7" type="ORF">L207DRAFT_570282</name>
</gene>
<evidence type="ECO:0000256" key="1">
    <source>
        <dbReference type="ARBA" id="ARBA00013194"/>
    </source>
</evidence>
<keyword evidence="8" id="KW-1185">Reference proteome</keyword>
<dbReference type="PANTHER" id="PTHR46573:SF1">
    <property type="entry name" value="WD REPEAT, SAM AND U-BOX DOMAIN-CONTAINING PROTEIN 1"/>
    <property type="match status" value="1"/>
</dbReference>
<feature type="region of interest" description="Disordered" evidence="3">
    <location>
        <begin position="102"/>
        <end position="122"/>
    </location>
</feature>
<dbReference type="GO" id="GO:0016567">
    <property type="term" value="P:protein ubiquitination"/>
    <property type="evidence" value="ECO:0007669"/>
    <property type="project" value="InterPro"/>
</dbReference>
<dbReference type="InterPro" id="IPR036465">
    <property type="entry name" value="vWFA_dom_sf"/>
</dbReference>
<evidence type="ECO:0000259" key="5">
    <source>
        <dbReference type="PROSITE" id="PS50234"/>
    </source>
</evidence>
<dbReference type="PROSITE" id="PS50234">
    <property type="entry name" value="VWFA"/>
    <property type="match status" value="1"/>
</dbReference>
<dbReference type="SUPFAM" id="SSF54495">
    <property type="entry name" value="UBC-like"/>
    <property type="match status" value="1"/>
</dbReference>
<dbReference type="InterPro" id="IPR003613">
    <property type="entry name" value="Ubox_domain"/>
</dbReference>
<dbReference type="STRING" id="1149755.A0A2J6R7V8"/>
<dbReference type="GO" id="GO:0003755">
    <property type="term" value="F:peptidyl-prolyl cis-trans isomerase activity"/>
    <property type="evidence" value="ECO:0007669"/>
    <property type="project" value="UniProtKB-KW"/>
</dbReference>
<dbReference type="SMART" id="SM00504">
    <property type="entry name" value="Ubox"/>
    <property type="match status" value="1"/>
</dbReference>
<dbReference type="EMBL" id="KZ613953">
    <property type="protein sequence ID" value="PMD34599.1"/>
    <property type="molecule type" value="Genomic_DNA"/>
</dbReference>
<dbReference type="Gene3D" id="3.40.50.410">
    <property type="entry name" value="von Willebrand factor, type A domain"/>
    <property type="match status" value="1"/>
</dbReference>
<dbReference type="PROSITE" id="PS51698">
    <property type="entry name" value="U_BOX"/>
    <property type="match status" value="1"/>
</dbReference>
<dbReference type="Pfam" id="PF00179">
    <property type="entry name" value="UQ_con"/>
    <property type="match status" value="1"/>
</dbReference>
<dbReference type="PANTHER" id="PTHR46573">
    <property type="entry name" value="WD REPEAT, SAM AND U-BOX DOMAIN-CONTAINING PROTEIN 1"/>
    <property type="match status" value="1"/>
</dbReference>
<evidence type="ECO:0000259" key="4">
    <source>
        <dbReference type="PROSITE" id="PS50127"/>
    </source>
</evidence>
<protein>
    <recommendedName>
        <fullName evidence="1">peptidylprolyl isomerase</fullName>
        <ecNumber evidence="1">5.2.1.8</ecNumber>
    </recommendedName>
</protein>
<sequence length="1635" mass="182373">MEEIRKLPMERYTITVPIPPGASSIRLLIPFPPTSSIAALAAEVKKRASRSALPLDALSDLILHLGDAAGPILDDEDLLEDVIIDPKNESITATPRNVSISTGLAPPLGSNDTPMQQAWSSNSSAREVKIRVITPVYARAHKDIRTIPLLTCATITGKITLRELKFQISKHLQIPILDIAQPSQECNCSFARQIDERALQHDNSSQSPEESASNSGPKFILVYGQNRVKILQTETTYKTSLVEAVQAELGVDVRSKEINFVGGTTLPGASVLYSNLPVLSVCSRARHSQSSGDIDQRFVDRADLDLHTSEAPIEISNLNMEHCIDELGLIECAINGVVNIYVVERKISPGNGTAESGKDAIFANSSPWLHPIPQTVRGMAMLLSSLRVFTDRIGPKKMDHPTQDAILHIFNLLTRFPPAVRTIHILMNGKSPLPSERAALAQALYEVLKDVVPAQLIKSDMARLFEGARLLFGLILEKAKHVKLKEDMQLPYISSMKVLDLRNTFTMEPIANAVQTHLGLVEEGYYEAFKEGGILYWKTGEQPLSALPLDEQTRRVSLLGGGIISQITVLDLNILSSIAGYGNLGDIDGVIPFRELSDLSHLSALCARHELSVLAPSMLPSAEAPALTLDREGLLAVYVGRAPCALPGKDISIFRPIKRVEETIDVAIVTQLLVPILKNREAEGTAILDGFGDGFRRKFRAPDEIIMVCVDCSQSMSEDTDFMEIRDSDSENGDNDAEDSDDSMDMGDDSQQGNAADGSSYFCATLDEMKKSISEHESFLDILFIVHDSPVSNRRDVACKVLEILSGLTSQRLSKDLRRLDDLKKRVTIAYYRAQATMVESEITKLKTFAAGLNIHRQALADFLIYRSSTMEVFDDQWTWSVGSAIPQIPKNSNNSRDPLLDEQFSVPDEFLCPISREVMDDPVLASDGFTFERNAIERWFQIRKSSPLTGLVLENTDLRANGQLANQVKDWINGSDLIQSVPADHTGPSSSRSRFSSGSQQIMTVRFFSRLGVFSRLVPRTLSVSTLYRLAFRGMKGRHSKFELHFKNELIASSESTLASLNVHNNDIVHIDVPETRSADVSQPQAAGAGDLEELCLIKVYRRRDQMAFSYWIPRRTNVTFASTIFKYWRHLFKTDSQQYISDLVPWTGMTDQGDGQLCGNPNEHWNRLSEFLNRYHATGQLKNESLCSSDSADSSDEEDLYEMEDRQVATPLVLKIWLSGPPKSSNKSGRNLSRLDILKSMFDAFVNRLLAYNYQTHMGLITFQSSATVTQKITHAIENFRHKVNGMNAHGDTALWDALALANDQLSEYAQKFPNAKKRIICISDGEDTKSKQRSSDVSWSLFQNKVVVDSFCLGYEDNLDLRTISYLSGGYKFNPQSLEQSMLLCEMEPVLNQLERPPIIPPREALSHGYDPHLRFIFARDKADPEVVTADIFPQRKEHPNVNDHFIQLTTAAGNNAGGVGSGPVNAHSNSNLRASRILVEIRNVVANPHPHYDVYLSESNMSFWKVVMQGPPESAYSTGTFVLYIDMEEDYPAFPPKCRFTTPIYHPNINRHGRVCHSILDRNWTSDTSNLQLINTIYSLLLVPEFSDPVNSVVTLNFHWDEVAFRDEAKEHIRKHATKNREAWKAELLAE</sequence>
<evidence type="ECO:0000256" key="3">
    <source>
        <dbReference type="SAM" id="MobiDB-lite"/>
    </source>
</evidence>
<feature type="compositionally biased region" description="Acidic residues" evidence="3">
    <location>
        <begin position="730"/>
        <end position="748"/>
    </location>
</feature>